<dbReference type="AlphaFoldDB" id="A0A0R3X2Z9"/>
<feature type="compositionally biased region" description="Polar residues" evidence="1">
    <location>
        <begin position="238"/>
        <end position="251"/>
    </location>
</feature>
<dbReference type="Proteomes" id="UP000274429">
    <property type="component" value="Unassembled WGS sequence"/>
</dbReference>
<keyword evidence="3" id="KW-1185">Reference proteome</keyword>
<dbReference type="OrthoDB" id="6237288at2759"/>
<evidence type="ECO:0000313" key="3">
    <source>
        <dbReference type="Proteomes" id="UP000274429"/>
    </source>
</evidence>
<dbReference type="WBParaSite" id="TTAC_0000769601-mRNA-1">
    <property type="protein sequence ID" value="TTAC_0000769601-mRNA-1"/>
    <property type="gene ID" value="TTAC_0000769601"/>
</dbReference>
<proteinExistence type="predicted"/>
<name>A0A0R3X2Z9_HYDTA</name>
<feature type="region of interest" description="Disordered" evidence="1">
    <location>
        <begin position="238"/>
        <end position="262"/>
    </location>
</feature>
<feature type="region of interest" description="Disordered" evidence="1">
    <location>
        <begin position="1076"/>
        <end position="1096"/>
    </location>
</feature>
<reference evidence="4" key="1">
    <citation type="submission" date="2017-02" db="UniProtKB">
        <authorList>
            <consortium name="WormBaseParasite"/>
        </authorList>
    </citation>
    <scope>IDENTIFICATION</scope>
</reference>
<feature type="region of interest" description="Disordered" evidence="1">
    <location>
        <begin position="1"/>
        <end position="23"/>
    </location>
</feature>
<evidence type="ECO:0000313" key="4">
    <source>
        <dbReference type="WBParaSite" id="TTAC_0000769601-mRNA-1"/>
    </source>
</evidence>
<gene>
    <name evidence="2" type="ORF">TTAC_LOCUS7681</name>
</gene>
<sequence>MGPSTTTHNVRRRRALENDRKRRDILGSQECKDQESQIGKIKSDAILSRSNIEHIPPLVESSMMTKGDAVLPIDQVLANQVERSELGQALTVSTPLNTVNSIILKQPLSNEICEPARLRKRTSNQTRNALSIDINVAPLLPFTPQESIDLSVCMYEKSVNPPATLKLTLLPKDIDTLRVIQQKQGSSSKHFSKHQDTLKPKVRCRSKGQVSQLSKAQGVITNTTQNTVPLCLRLNLDSTSRNPQPMKNLKSSHPAETGGKSLCPRTSNLHFDGDKFAENDFVLLQQQSNSSAGCASNKSQNCESSGGHNSINRTSQNRRVGTCKTHGGRGNKYCVHGHSLPPTHQASTYLSQNSRGGSLSDLKAVHDARTTTVRIVPTSGAFSGENLVGCTHMNRTDVDVIDECKVDGESSSGPCGGSQQSYVSQAGSNTDDLSLQVFLDADYGPDTIPVIISKKSNIRSSLASHERRQCRGKSVPSETHRSVGSKHLERRLCSGLNTSENSVKKTVKGPPVISVYKGNSNGASSKCVQGSDFQLTNTRTHSSSCMVGQSKRWLSELIDEVAQELVDSVVDTAFRKIDAETSPSRSIRFESTPDAGTEHRNSKTMRFILDRGTHKKPIKFNLTLCLVDDANQKHCFSPVFPKDYHILRTGTSYLAPTEEGRGMLKSLKSFASETTEDVAEVLVDDALYSAVDFISMDPSRLTEMRNIELQEAPVGAKIRSLVASINGEEKPVSMDKSGAYNLSIDKDMLNGLMTLQLGFSVLSDSEEKKSDSSQHTQSHFVTPECSVKSEHSFDSSCGCHTLKDGITRSQTAERPGILIQLRENPITPAKSSQKVKEACNTAKPLVRKGCDMTEFCKNLCQEQAPCVFPYNAIEKVSTHYSECCSFISSFGFDDIAKNANFSGHLERGSSGNVSEGPNLSFSMSGINEQPQEERRTTVLQDQHPCTVTMAPSVSRLDVPIKPPEAYASNDTVEANTFDPRESMEAPTTRCLETFSKANAPSTCKYSQISPQCESTRGSKFDDSRVRTTPVGEIPAVSMPSCLKFVQTGMTLPVNEEVASCYQMDGDEVCLCKNRETTDGGNASAMERTPTSSNPHSAQMLEKKSSEETFSIRLNIRLPKGCGKVVSHATADPKPFVNLSEQGLPISYANVSNSVALTEPPTSGIVDHRRWTRAASSIVMLTALNHFLSSRF</sequence>
<feature type="region of interest" description="Disordered" evidence="1">
    <location>
        <begin position="463"/>
        <end position="486"/>
    </location>
</feature>
<organism evidence="4">
    <name type="scientific">Hydatigena taeniaeformis</name>
    <name type="common">Feline tapeworm</name>
    <name type="synonym">Taenia taeniaeformis</name>
    <dbReference type="NCBI Taxonomy" id="6205"/>
    <lineage>
        <taxon>Eukaryota</taxon>
        <taxon>Metazoa</taxon>
        <taxon>Spiralia</taxon>
        <taxon>Lophotrochozoa</taxon>
        <taxon>Platyhelminthes</taxon>
        <taxon>Cestoda</taxon>
        <taxon>Eucestoda</taxon>
        <taxon>Cyclophyllidea</taxon>
        <taxon>Taeniidae</taxon>
        <taxon>Hydatigera</taxon>
    </lineage>
</organism>
<accession>A0A0R3X2Z9</accession>
<evidence type="ECO:0000313" key="2">
    <source>
        <dbReference type="EMBL" id="VDM32104.1"/>
    </source>
</evidence>
<reference evidence="2 3" key="2">
    <citation type="submission" date="2018-11" db="EMBL/GenBank/DDBJ databases">
        <authorList>
            <consortium name="Pathogen Informatics"/>
        </authorList>
    </citation>
    <scope>NUCLEOTIDE SEQUENCE [LARGE SCALE GENOMIC DNA]</scope>
</reference>
<evidence type="ECO:0000256" key="1">
    <source>
        <dbReference type="SAM" id="MobiDB-lite"/>
    </source>
</evidence>
<dbReference type="EMBL" id="UYWX01020394">
    <property type="protein sequence ID" value="VDM32104.1"/>
    <property type="molecule type" value="Genomic_DNA"/>
</dbReference>
<protein>
    <submittedName>
        <fullName evidence="4">Myb-like domain-containing protein</fullName>
    </submittedName>
</protein>
<feature type="region of interest" description="Disordered" evidence="1">
    <location>
        <begin position="293"/>
        <end position="314"/>
    </location>
</feature>